<dbReference type="InterPro" id="IPR006148">
    <property type="entry name" value="Glc/Gal-6P_isomerase"/>
</dbReference>
<dbReference type="PANTHER" id="PTHR11054">
    <property type="entry name" value="6-PHOSPHOGLUCONOLACTONASE"/>
    <property type="match status" value="1"/>
</dbReference>
<evidence type="ECO:0000259" key="8">
    <source>
        <dbReference type="Pfam" id="PF01182"/>
    </source>
</evidence>
<feature type="domain" description="Glucosamine/galactosamine-6-phosphate isomerase" evidence="8">
    <location>
        <begin position="16"/>
        <end position="235"/>
    </location>
</feature>
<dbReference type="GO" id="GO:0017057">
    <property type="term" value="F:6-phosphogluconolactonase activity"/>
    <property type="evidence" value="ECO:0007669"/>
    <property type="project" value="UniProtKB-UniRule"/>
</dbReference>
<evidence type="ECO:0000256" key="4">
    <source>
        <dbReference type="ARBA" id="ARBA00010662"/>
    </source>
</evidence>
<comment type="function">
    <text evidence="2 7">Hydrolysis of 6-phosphogluconolactone to 6-phosphogluconate.</text>
</comment>
<dbReference type="UniPathway" id="UPA00115">
    <property type="reaction ID" value="UER00409"/>
</dbReference>
<proteinExistence type="inferred from homology"/>
<evidence type="ECO:0000256" key="2">
    <source>
        <dbReference type="ARBA" id="ARBA00002681"/>
    </source>
</evidence>
<dbReference type="EMBL" id="CP053538">
    <property type="protein sequence ID" value="QJX48776.1"/>
    <property type="molecule type" value="Genomic_DNA"/>
</dbReference>
<dbReference type="RefSeq" id="WP_171592861.1">
    <property type="nucleotide sequence ID" value="NZ_CP053538.1"/>
</dbReference>
<dbReference type="NCBIfam" id="TIGR01198">
    <property type="entry name" value="pgl"/>
    <property type="match status" value="1"/>
</dbReference>
<dbReference type="InterPro" id="IPR005900">
    <property type="entry name" value="6-phosphogluconolactonase_DevB"/>
</dbReference>
<comment type="catalytic activity">
    <reaction evidence="1 7">
        <text>6-phospho-D-glucono-1,5-lactone + H2O = 6-phospho-D-gluconate + H(+)</text>
        <dbReference type="Rhea" id="RHEA:12556"/>
        <dbReference type="ChEBI" id="CHEBI:15377"/>
        <dbReference type="ChEBI" id="CHEBI:15378"/>
        <dbReference type="ChEBI" id="CHEBI:57955"/>
        <dbReference type="ChEBI" id="CHEBI:58759"/>
        <dbReference type="EC" id="3.1.1.31"/>
    </reaction>
</comment>
<dbReference type="InterPro" id="IPR039104">
    <property type="entry name" value="6PGL"/>
</dbReference>
<dbReference type="Pfam" id="PF01182">
    <property type="entry name" value="Glucosamine_iso"/>
    <property type="match status" value="1"/>
</dbReference>
<dbReference type="PANTHER" id="PTHR11054:SF0">
    <property type="entry name" value="6-PHOSPHOGLUCONOLACTONASE"/>
    <property type="match status" value="1"/>
</dbReference>
<organism evidence="9 10">
    <name type="scientific">Hymenobacter taeanensis</name>
    <dbReference type="NCBI Taxonomy" id="2735321"/>
    <lineage>
        <taxon>Bacteria</taxon>
        <taxon>Pseudomonadati</taxon>
        <taxon>Bacteroidota</taxon>
        <taxon>Cytophagia</taxon>
        <taxon>Cytophagales</taxon>
        <taxon>Hymenobacteraceae</taxon>
        <taxon>Hymenobacter</taxon>
    </lineage>
</organism>
<dbReference type="SUPFAM" id="SSF100950">
    <property type="entry name" value="NagB/RpiA/CoA transferase-like"/>
    <property type="match status" value="1"/>
</dbReference>
<evidence type="ECO:0000313" key="9">
    <source>
        <dbReference type="EMBL" id="QJX48776.1"/>
    </source>
</evidence>
<dbReference type="Proteomes" id="UP000501623">
    <property type="component" value="Chromosome"/>
</dbReference>
<protein>
    <recommendedName>
        <fullName evidence="6 7">6-phosphogluconolactonase</fullName>
        <shortName evidence="7">6PGL</shortName>
        <ecNumber evidence="5 7">3.1.1.31</ecNumber>
    </recommendedName>
</protein>
<sequence length="255" mass="27978">MEKNNIPELHIALVSEEVLRQMADFFRDAALRAVAAQGRFSVALSGGNSPKKLFELLASPAYRGQIPWEKGAFFFGDERYVPHTDPDSNYGMAKAALLDPLGIKAEQVFAVDTALTPEQAAERYTQSIEQFFAPDTARFDLVLLGLGDNSHTASLFPHTPVLHVTEANVQAVFVEEKQAYRITFTAPLINQARAVAFLVYGADKALAVKRVLTEDRQIEEYPAQLIAPTSGNVHWFMDQAAASELGHLGTVTNAT</sequence>
<dbReference type="GO" id="GO:0005975">
    <property type="term" value="P:carbohydrate metabolic process"/>
    <property type="evidence" value="ECO:0007669"/>
    <property type="project" value="UniProtKB-UniRule"/>
</dbReference>
<keyword evidence="7 9" id="KW-0378">Hydrolase</keyword>
<dbReference type="EC" id="3.1.1.31" evidence="5 7"/>
<evidence type="ECO:0000313" key="10">
    <source>
        <dbReference type="Proteomes" id="UP000501623"/>
    </source>
</evidence>
<name>A0A6M6BKY6_9BACT</name>
<evidence type="ECO:0000256" key="5">
    <source>
        <dbReference type="ARBA" id="ARBA00013198"/>
    </source>
</evidence>
<accession>A0A6M6BKY6</accession>
<reference evidence="9 10" key="1">
    <citation type="submission" date="2020-05" db="EMBL/GenBank/DDBJ databases">
        <title>Complete genome sequence of Hymenobacter sp. TS19 in Coasted Sand Dune.</title>
        <authorList>
            <person name="Lee J.-H."/>
            <person name="Jung J.-H."/>
            <person name="Jeong S."/>
            <person name="Zhao L."/>
            <person name="Kim M.-K."/>
            <person name="Seo H.-S."/>
            <person name="Lim S."/>
        </authorList>
    </citation>
    <scope>NUCLEOTIDE SEQUENCE [LARGE SCALE GENOMIC DNA]</scope>
    <source>
        <strain evidence="9 10">TS19</strain>
    </source>
</reference>
<dbReference type="KEGG" id="hts:HMJ29_18375"/>
<dbReference type="GO" id="GO:0006098">
    <property type="term" value="P:pentose-phosphate shunt"/>
    <property type="evidence" value="ECO:0007669"/>
    <property type="project" value="UniProtKB-UniPathway"/>
</dbReference>
<evidence type="ECO:0000256" key="6">
    <source>
        <dbReference type="ARBA" id="ARBA00020337"/>
    </source>
</evidence>
<evidence type="ECO:0000256" key="7">
    <source>
        <dbReference type="RuleBase" id="RU365095"/>
    </source>
</evidence>
<dbReference type="InterPro" id="IPR037171">
    <property type="entry name" value="NagB/RpiA_transferase-like"/>
</dbReference>
<comment type="similarity">
    <text evidence="4 7">Belongs to the glucosamine/galactosamine-6-phosphate isomerase family. 6-phosphogluconolactonase subfamily.</text>
</comment>
<dbReference type="CDD" id="cd01400">
    <property type="entry name" value="6PGL"/>
    <property type="match status" value="1"/>
</dbReference>
<keyword evidence="10" id="KW-1185">Reference proteome</keyword>
<evidence type="ECO:0000256" key="3">
    <source>
        <dbReference type="ARBA" id="ARBA00004961"/>
    </source>
</evidence>
<dbReference type="AlphaFoldDB" id="A0A6M6BKY6"/>
<dbReference type="Gene3D" id="3.40.50.1360">
    <property type="match status" value="1"/>
</dbReference>
<gene>
    <name evidence="7 9" type="primary">pgl</name>
    <name evidence="9" type="ORF">HMJ29_18375</name>
</gene>
<evidence type="ECO:0000256" key="1">
    <source>
        <dbReference type="ARBA" id="ARBA00000832"/>
    </source>
</evidence>
<comment type="pathway">
    <text evidence="3 7">Carbohydrate degradation; pentose phosphate pathway; D-ribulose 5-phosphate from D-glucose 6-phosphate (oxidative stage): step 2/3.</text>
</comment>